<keyword evidence="5" id="KW-1185">Reference proteome</keyword>
<reference evidence="4 5" key="1">
    <citation type="submission" date="2019-08" db="EMBL/GenBank/DDBJ databases">
        <title>Genome of Phaeodactylibacter luteus.</title>
        <authorList>
            <person name="Bowman J.P."/>
        </authorList>
    </citation>
    <scope>NUCLEOTIDE SEQUENCE [LARGE SCALE GENOMIC DNA]</scope>
    <source>
        <strain evidence="4 5">KCTC 42180</strain>
    </source>
</reference>
<keyword evidence="2" id="KW-0812">Transmembrane</keyword>
<feature type="transmembrane region" description="Helical" evidence="2">
    <location>
        <begin position="101"/>
        <end position="120"/>
    </location>
</feature>
<evidence type="ECO:0000256" key="2">
    <source>
        <dbReference type="SAM" id="Phobius"/>
    </source>
</evidence>
<protein>
    <recommendedName>
        <fullName evidence="3">Effector-associated domain-containing protein</fullName>
    </recommendedName>
</protein>
<feature type="domain" description="Effector-associated" evidence="3">
    <location>
        <begin position="14"/>
        <end position="84"/>
    </location>
</feature>
<dbReference type="Pfam" id="PF19964">
    <property type="entry name" value="EAD11"/>
    <property type="match status" value="1"/>
</dbReference>
<evidence type="ECO:0000313" key="4">
    <source>
        <dbReference type="EMBL" id="TXB70298.1"/>
    </source>
</evidence>
<dbReference type="AlphaFoldDB" id="A0A5C6S616"/>
<evidence type="ECO:0000259" key="3">
    <source>
        <dbReference type="Pfam" id="PF19964"/>
    </source>
</evidence>
<gene>
    <name evidence="4" type="ORF">FRY97_00930</name>
</gene>
<proteinExistence type="predicted"/>
<evidence type="ECO:0000313" key="5">
    <source>
        <dbReference type="Proteomes" id="UP000321580"/>
    </source>
</evidence>
<dbReference type="Proteomes" id="UP000321580">
    <property type="component" value="Unassembled WGS sequence"/>
</dbReference>
<dbReference type="RefSeq" id="WP_147165530.1">
    <property type="nucleotide sequence ID" value="NZ_VOOR01000001.1"/>
</dbReference>
<accession>A0A5C6S616</accession>
<dbReference type="OrthoDB" id="10018153at2"/>
<keyword evidence="2" id="KW-1133">Transmembrane helix</keyword>
<comment type="caution">
    <text evidence="4">The sequence shown here is derived from an EMBL/GenBank/DDBJ whole genome shotgun (WGS) entry which is preliminary data.</text>
</comment>
<keyword evidence="2" id="KW-0472">Membrane</keyword>
<sequence>MNKVKVSKGVLARAKKLLMDGRIEEAIGALQQPLKGTQLEDEWMAVHIRYQRLEEEEIKGLLTQEESRVARNRIQAAFLGLLEETGEVAVVAVPKKRKLPVLLSIAAALAALALGAWYFARVQEPVPAQAAPQAKQRDSAPPPGKAAAPAELAAPQGAYTAHRIRKRVGDAQLPFEISELRIYPQAVEMDIQLQNRSSSVLTLGAAQLLLTDNQETRESLDLGQKRLMPGEALTASLVFSSWRVKEPEAFRFRLSFKPSEGRARSLRTVFGIYD</sequence>
<name>A0A5C6S616_9BACT</name>
<dbReference type="EMBL" id="VOOR01000001">
    <property type="protein sequence ID" value="TXB70298.1"/>
    <property type="molecule type" value="Genomic_DNA"/>
</dbReference>
<dbReference type="InterPro" id="IPR045439">
    <property type="entry name" value="EAD11"/>
</dbReference>
<organism evidence="4 5">
    <name type="scientific">Phaeodactylibacter luteus</name>
    <dbReference type="NCBI Taxonomy" id="1564516"/>
    <lineage>
        <taxon>Bacteria</taxon>
        <taxon>Pseudomonadati</taxon>
        <taxon>Bacteroidota</taxon>
        <taxon>Saprospiria</taxon>
        <taxon>Saprospirales</taxon>
        <taxon>Haliscomenobacteraceae</taxon>
        <taxon>Phaeodactylibacter</taxon>
    </lineage>
</organism>
<feature type="region of interest" description="Disordered" evidence="1">
    <location>
        <begin position="129"/>
        <end position="152"/>
    </location>
</feature>
<evidence type="ECO:0000256" key="1">
    <source>
        <dbReference type="SAM" id="MobiDB-lite"/>
    </source>
</evidence>